<comment type="caution">
    <text evidence="2">The sequence shown here is derived from an EMBL/GenBank/DDBJ whole genome shotgun (WGS) entry which is preliminary data.</text>
</comment>
<dbReference type="PANTHER" id="PTHR35487:SF1">
    <property type="entry name" value="DUF3824 DOMAIN-CONTAINING PROTEIN"/>
    <property type="match status" value="1"/>
</dbReference>
<feature type="compositionally biased region" description="Pro residues" evidence="1">
    <location>
        <begin position="753"/>
        <end position="773"/>
    </location>
</feature>
<accession>A0A7C8MR54</accession>
<dbReference type="EMBL" id="WUBL01000052">
    <property type="protein sequence ID" value="KAF2968388.1"/>
    <property type="molecule type" value="Genomic_DNA"/>
</dbReference>
<protein>
    <recommendedName>
        <fullName evidence="4">DUF3824 domain-containing protein</fullName>
    </recommendedName>
</protein>
<feature type="compositionally biased region" description="Basic and acidic residues" evidence="1">
    <location>
        <begin position="1"/>
        <end position="27"/>
    </location>
</feature>
<evidence type="ECO:0000313" key="3">
    <source>
        <dbReference type="Proteomes" id="UP000481858"/>
    </source>
</evidence>
<proteinExistence type="predicted"/>
<feature type="compositionally biased region" description="Basic and acidic residues" evidence="1">
    <location>
        <begin position="554"/>
        <end position="563"/>
    </location>
</feature>
<dbReference type="AlphaFoldDB" id="A0A7C8MR54"/>
<sequence>MAQIYRERDVRYTRDRSRSSSDDERHYKTVSHYKVGGPGGTTTRLERVERYEEDDDRHSRYSHSHVGRSPEIVEVDRRTEKTIYPDRPRSAFDAQSRASESFRGDGDRLRTVEYEREVERGRDYYLPERQSRTRVVEDTREVISPSRDHYWDRRHPWDDHETDVRLEKRVVRRDSDGDLKVKEKTLDIHKDKHHHHHDDPRDYKERDVKIERRYVEERDPRDEVERYRREVEYYSAPDPPQAPIVIRQKMPEQKVIVHEAPPPAPVFLPRNDPAVIVLRDEHREPRRDERRYERDSYDEDYYIKKTVIRRDRSSSSDHHKKRHIAEGALAGAGLGALVGSRKGKDGEHQDHKGRKVLAGAALGALGTEVIRRARSAYDDRRDEYEYDNYDRHRYRSRSRSRSRSKSRSRLATGLAIGAAALAVAGGLKYMQNNKIEKEESHRGRRRRRHSNGDYSLSRSSSRRGRTRSKSNVAKAGAATAALAGLVHHYRSKSRAEIAAAGLTGAAATKLWERHKDKKERENHETSDDDYYTRDRSMSKSRSRSRSLGRHHRPRDSTADRELGLVHVPDVEYGSEPLEPYESASEEPRRRRRHRHRSASSSDVEAQKKRSKSTLRNVATGLGTAAAAAIGIKKYNDHQKNKERGERSSERSSERSVGHSRSRDRSDRARDRRSRDRQRRRYEEAASGNIYYPGYDVEAPPPSPPHASGGFPPPPVNQAPTPVGPGGFTNHANQSTANLNTPYAPYNPQDYANLPPPPPGPPPASASYFPPPGGPGHHPGPENVSQVPNIGASQTHPDASRSATTKQDGVRVHFGPLSPESSRTLQQHREGTDATPLGLTDDGYFSRHRDSRRPRDAHQNTRSSSDPPSNRLALSHQDRRPRGVSPNSSDDNDVVDLPDRFDSSGRPLDPRDRTLRRPRSSYGEFEYRPRYPGDVSMRGRWAAFQIGEEDQGAAQLVQTVGSLLSRQHGVLGTLGHLLEDGLRR</sequence>
<keyword evidence="3" id="KW-1185">Reference proteome</keyword>
<feature type="compositionally biased region" description="Basic and acidic residues" evidence="1">
    <location>
        <begin position="843"/>
        <end position="858"/>
    </location>
</feature>
<feature type="region of interest" description="Disordered" evidence="1">
    <location>
        <begin position="513"/>
        <end position="916"/>
    </location>
</feature>
<feature type="region of interest" description="Disordered" evidence="1">
    <location>
        <begin position="433"/>
        <end position="475"/>
    </location>
</feature>
<dbReference type="PANTHER" id="PTHR35487">
    <property type="entry name" value="DUF3824 DOMAIN-CONTAINING PROTEIN"/>
    <property type="match status" value="1"/>
</dbReference>
<dbReference type="OrthoDB" id="3561737at2759"/>
<evidence type="ECO:0000313" key="2">
    <source>
        <dbReference type="EMBL" id="KAF2968388.1"/>
    </source>
</evidence>
<feature type="compositionally biased region" description="Basic and acidic residues" evidence="1">
    <location>
        <begin position="896"/>
        <end position="914"/>
    </location>
</feature>
<feature type="compositionally biased region" description="Basic and acidic residues" evidence="1">
    <location>
        <begin position="513"/>
        <end position="537"/>
    </location>
</feature>
<feature type="compositionally biased region" description="Polar residues" evidence="1">
    <location>
        <begin position="782"/>
        <end position="806"/>
    </location>
</feature>
<evidence type="ECO:0008006" key="4">
    <source>
        <dbReference type="Google" id="ProtNLM"/>
    </source>
</evidence>
<feature type="compositionally biased region" description="Basic and acidic residues" evidence="1">
    <location>
        <begin position="633"/>
        <end position="673"/>
    </location>
</feature>
<feature type="compositionally biased region" description="Basic residues" evidence="1">
    <location>
        <begin position="538"/>
        <end position="553"/>
    </location>
</feature>
<organism evidence="2 3">
    <name type="scientific">Xylaria multiplex</name>
    <dbReference type="NCBI Taxonomy" id="323545"/>
    <lineage>
        <taxon>Eukaryota</taxon>
        <taxon>Fungi</taxon>
        <taxon>Dikarya</taxon>
        <taxon>Ascomycota</taxon>
        <taxon>Pezizomycotina</taxon>
        <taxon>Sordariomycetes</taxon>
        <taxon>Xylariomycetidae</taxon>
        <taxon>Xylariales</taxon>
        <taxon>Xylariaceae</taxon>
        <taxon>Xylaria</taxon>
    </lineage>
</organism>
<feature type="compositionally biased region" description="Low complexity" evidence="1">
    <location>
        <begin position="618"/>
        <end position="631"/>
    </location>
</feature>
<gene>
    <name evidence="2" type="ORF">GQX73_g5185</name>
</gene>
<feature type="compositionally biased region" description="Polar residues" evidence="1">
    <location>
        <begin position="729"/>
        <end position="740"/>
    </location>
</feature>
<feature type="region of interest" description="Disordered" evidence="1">
    <location>
        <begin position="1"/>
        <end position="66"/>
    </location>
</feature>
<evidence type="ECO:0000256" key="1">
    <source>
        <dbReference type="SAM" id="MobiDB-lite"/>
    </source>
</evidence>
<feature type="compositionally biased region" description="Pro residues" evidence="1">
    <location>
        <begin position="698"/>
        <end position="716"/>
    </location>
</feature>
<dbReference type="InParanoid" id="A0A7C8MR54"/>
<reference evidence="2 3" key="1">
    <citation type="submission" date="2019-12" db="EMBL/GenBank/DDBJ databases">
        <title>Draft genome sequence of the ascomycete Xylaria multiplex DSM 110363.</title>
        <authorList>
            <person name="Buettner E."/>
            <person name="Kellner H."/>
        </authorList>
    </citation>
    <scope>NUCLEOTIDE SEQUENCE [LARGE SCALE GENOMIC DNA]</scope>
    <source>
        <strain evidence="2 3">DSM 110363</strain>
    </source>
</reference>
<dbReference type="Proteomes" id="UP000481858">
    <property type="component" value="Unassembled WGS sequence"/>
</dbReference>
<name>A0A7C8MR54_9PEZI</name>